<dbReference type="Pfam" id="PF13439">
    <property type="entry name" value="Glyco_transf_4"/>
    <property type="match status" value="1"/>
</dbReference>
<reference evidence="3 4" key="1">
    <citation type="submission" date="2024-07" db="EMBL/GenBank/DDBJ databases">
        <title>Uliginosibacterium flavum JJ3220;KACC:17644.</title>
        <authorList>
            <person name="Kim M.K."/>
        </authorList>
    </citation>
    <scope>NUCLEOTIDE SEQUENCE [LARGE SCALE GENOMIC DNA]</scope>
    <source>
        <strain evidence="3 4">KACC:17644</strain>
    </source>
</reference>
<dbReference type="EC" id="2.4.-.-" evidence="3"/>
<dbReference type="CDD" id="cd03814">
    <property type="entry name" value="GT4-like"/>
    <property type="match status" value="1"/>
</dbReference>
<organism evidence="3 4">
    <name type="scientific">Uliginosibacterium flavum</name>
    <dbReference type="NCBI Taxonomy" id="1396831"/>
    <lineage>
        <taxon>Bacteria</taxon>
        <taxon>Pseudomonadati</taxon>
        <taxon>Pseudomonadota</taxon>
        <taxon>Betaproteobacteria</taxon>
        <taxon>Rhodocyclales</taxon>
        <taxon>Zoogloeaceae</taxon>
        <taxon>Uliginosibacterium</taxon>
    </lineage>
</organism>
<accession>A0ABV2TGC1</accession>
<evidence type="ECO:0000259" key="1">
    <source>
        <dbReference type="Pfam" id="PF00534"/>
    </source>
</evidence>
<feature type="domain" description="Glycosyl transferase family 1" evidence="1">
    <location>
        <begin position="192"/>
        <end position="353"/>
    </location>
</feature>
<dbReference type="GO" id="GO:0016757">
    <property type="term" value="F:glycosyltransferase activity"/>
    <property type="evidence" value="ECO:0007669"/>
    <property type="project" value="UniProtKB-KW"/>
</dbReference>
<dbReference type="Pfam" id="PF00534">
    <property type="entry name" value="Glycos_transf_1"/>
    <property type="match status" value="1"/>
</dbReference>
<feature type="domain" description="Glycosyltransferase subfamily 4-like N-terminal" evidence="2">
    <location>
        <begin position="18"/>
        <end position="182"/>
    </location>
</feature>
<keyword evidence="4" id="KW-1185">Reference proteome</keyword>
<keyword evidence="3" id="KW-0328">Glycosyltransferase</keyword>
<comment type="caution">
    <text evidence="3">The sequence shown here is derived from an EMBL/GenBank/DDBJ whole genome shotgun (WGS) entry which is preliminary data.</text>
</comment>
<evidence type="ECO:0000313" key="3">
    <source>
        <dbReference type="EMBL" id="MET7012968.1"/>
    </source>
</evidence>
<protein>
    <submittedName>
        <fullName evidence="3">Glycosyltransferase family 1 protein</fullName>
        <ecNumber evidence="3">2.4.-.-</ecNumber>
    </submittedName>
</protein>
<dbReference type="PANTHER" id="PTHR45947:SF3">
    <property type="entry name" value="SULFOQUINOVOSYL TRANSFERASE SQD2"/>
    <property type="match status" value="1"/>
</dbReference>
<dbReference type="Gene3D" id="3.40.50.2000">
    <property type="entry name" value="Glycogen Phosphorylase B"/>
    <property type="match status" value="2"/>
</dbReference>
<dbReference type="RefSeq" id="WP_354599431.1">
    <property type="nucleotide sequence ID" value="NZ_JBEWZI010000002.1"/>
</dbReference>
<dbReference type="SUPFAM" id="SSF53756">
    <property type="entry name" value="UDP-Glycosyltransferase/glycogen phosphorylase"/>
    <property type="match status" value="1"/>
</dbReference>
<dbReference type="EMBL" id="JBEWZI010000002">
    <property type="protein sequence ID" value="MET7012968.1"/>
    <property type="molecule type" value="Genomic_DNA"/>
</dbReference>
<dbReference type="PANTHER" id="PTHR45947">
    <property type="entry name" value="SULFOQUINOVOSYL TRANSFERASE SQD2"/>
    <property type="match status" value="1"/>
</dbReference>
<dbReference type="InterPro" id="IPR028098">
    <property type="entry name" value="Glyco_trans_4-like_N"/>
</dbReference>
<proteinExistence type="predicted"/>
<dbReference type="Proteomes" id="UP001549691">
    <property type="component" value="Unassembled WGS sequence"/>
</dbReference>
<sequence>MNRKLRVTLVSETWPPEVNGVAMTMARLANGLRERGHTVHIVRPRQKIEAPESSQETLVRGLPLPGYKGLQFGLPADGLLRKLWAKERPDVVHAVTEGPLGWSALSAAKSLSIPLTSSYHTHFDGYSKHYGASFIGPLISAWLRRFHRRTLATMAPTTTLVNSLTAAHVQGARLLGRGVDTELFTPQRRSDALRAEWGAGPDDLVVMNVGRLAPEKNLKLAASAFEAMAATNPSARMVWVGDGPTRAGLEKKFPQHAFTGSRHGEDLARCYASADIFLFPSLTETYGNVVPEAMASGLAVVAYHDAAAAELITSGKNGLTAEAGVAQAFIAAACRMANNPELRQHCRDNARQRVTPISWDSVIGEFESVLRAASNGSLQ</sequence>
<gene>
    <name evidence="3" type="ORF">ABXR19_02125</name>
</gene>
<evidence type="ECO:0000313" key="4">
    <source>
        <dbReference type="Proteomes" id="UP001549691"/>
    </source>
</evidence>
<name>A0ABV2TGC1_9RHOO</name>
<dbReference type="InterPro" id="IPR050194">
    <property type="entry name" value="Glycosyltransferase_grp1"/>
</dbReference>
<evidence type="ECO:0000259" key="2">
    <source>
        <dbReference type="Pfam" id="PF13439"/>
    </source>
</evidence>
<keyword evidence="3" id="KW-0808">Transferase</keyword>
<dbReference type="InterPro" id="IPR001296">
    <property type="entry name" value="Glyco_trans_1"/>
</dbReference>